<dbReference type="WBParaSite" id="EVEC_0000620401-mRNA-1">
    <property type="protein sequence ID" value="EVEC_0000620401-mRNA-1"/>
    <property type="gene ID" value="EVEC_0000620401"/>
</dbReference>
<gene>
    <name evidence="3" type="ORF">EVEC_LOCUS5815</name>
</gene>
<evidence type="ECO:0000313" key="3">
    <source>
        <dbReference type="EMBL" id="VDD91064.1"/>
    </source>
</evidence>
<dbReference type="EMBL" id="UXUI01008279">
    <property type="protein sequence ID" value="VDD91064.1"/>
    <property type="molecule type" value="Genomic_DNA"/>
</dbReference>
<dbReference type="Proteomes" id="UP000274131">
    <property type="component" value="Unassembled WGS sequence"/>
</dbReference>
<dbReference type="OrthoDB" id="5837840at2759"/>
<evidence type="ECO:0000313" key="4">
    <source>
        <dbReference type="Proteomes" id="UP000274131"/>
    </source>
</evidence>
<name>A0A0N4V7D9_ENTVE</name>
<evidence type="ECO:0000256" key="2">
    <source>
        <dbReference type="SAM" id="MobiDB-lite"/>
    </source>
</evidence>
<sequence length="398" mass="44549">MAEAVSGTGCESSGIREFASIQPSLGLWMYSKVHFYCLLTFPKLVLLLLLRWGSSNENISDILSIIGANANVVRVTNDKMVRKESVSYLIVLKRVTYVLQAILYICLNETTGLSENGQISAALINITYPLAFRSESGECLCDSKIELLRSAVFAHDFLSRIEVKRKSGAKVQSSQCFALIFSGGKTFLSTGGKCWDETRSSDENGVVTANFKSILKNNTFKNSNGRLLAVVADAKLRIKEKLDRLQEEYARANVSALNATISEAESFELVIEGPRGRRTSTPTFSGDTSMKVEDERYELFAKIKATEKRLWMEQEKFKYSMIPGRDVSEARLKFFRQYASGSVTPKRTSLNRTPLSLNAKHNLADRKCLSTGCGRRKSKRPLIDELATPRRSKRRLKS</sequence>
<proteinExistence type="predicted"/>
<feature type="region of interest" description="Disordered" evidence="2">
    <location>
        <begin position="371"/>
        <end position="398"/>
    </location>
</feature>
<evidence type="ECO:0000313" key="5">
    <source>
        <dbReference type="WBParaSite" id="EVEC_0000620401-mRNA-1"/>
    </source>
</evidence>
<keyword evidence="4" id="KW-1185">Reference proteome</keyword>
<feature type="coiled-coil region" evidence="1">
    <location>
        <begin position="228"/>
        <end position="255"/>
    </location>
</feature>
<reference evidence="5" key="1">
    <citation type="submission" date="2017-02" db="UniProtKB">
        <authorList>
            <consortium name="WormBaseParasite"/>
        </authorList>
    </citation>
    <scope>IDENTIFICATION</scope>
</reference>
<keyword evidence="1" id="KW-0175">Coiled coil</keyword>
<reference evidence="3 4" key="2">
    <citation type="submission" date="2018-10" db="EMBL/GenBank/DDBJ databases">
        <authorList>
            <consortium name="Pathogen Informatics"/>
        </authorList>
    </citation>
    <scope>NUCLEOTIDE SEQUENCE [LARGE SCALE GENOMIC DNA]</scope>
</reference>
<organism evidence="5">
    <name type="scientific">Enterobius vermicularis</name>
    <name type="common">Human pinworm</name>
    <dbReference type="NCBI Taxonomy" id="51028"/>
    <lineage>
        <taxon>Eukaryota</taxon>
        <taxon>Metazoa</taxon>
        <taxon>Ecdysozoa</taxon>
        <taxon>Nematoda</taxon>
        <taxon>Chromadorea</taxon>
        <taxon>Rhabditida</taxon>
        <taxon>Spirurina</taxon>
        <taxon>Oxyuridomorpha</taxon>
        <taxon>Oxyuroidea</taxon>
        <taxon>Oxyuridae</taxon>
        <taxon>Enterobius</taxon>
    </lineage>
</organism>
<protein>
    <submittedName>
        <fullName evidence="3 5">Uncharacterized protein</fullName>
    </submittedName>
</protein>
<accession>A0A0N4V7D9</accession>
<evidence type="ECO:0000256" key="1">
    <source>
        <dbReference type="SAM" id="Coils"/>
    </source>
</evidence>
<dbReference type="AlphaFoldDB" id="A0A0N4V7D9"/>